<proteinExistence type="predicted"/>
<sequence length="190" mass="20054">MLAIFKQLMTSLMAISAYRMVAAALTDVRLCSGPGQCPLHFDCTLTARGGHCDCISGYFLNAGECIKAIELGQTCRDYGQCVQHAECGVDRSGVCECKSGYYASAGVCKSAIGLGEQCVQGEKCVNKAECVGSRCVCGQGFHNYRGHCTKSSLAGELCFSSEECIRTTHCSADHICVCDVGVANADGLCV</sequence>
<feature type="domain" description="EB" evidence="2">
    <location>
        <begin position="137"/>
        <end position="189"/>
    </location>
</feature>
<dbReference type="InterPro" id="IPR006149">
    <property type="entry name" value="EB_dom"/>
</dbReference>
<evidence type="ECO:0000313" key="4">
    <source>
        <dbReference type="RefSeq" id="XP_055872983.1"/>
    </source>
</evidence>
<keyword evidence="1" id="KW-0732">Signal</keyword>
<accession>A0A9W2ZDE4</accession>
<protein>
    <submittedName>
        <fullName evidence="4">Prion-like-(Q/N-rich) domain-bearing protein 25</fullName>
    </submittedName>
</protein>
<dbReference type="Pfam" id="PF01683">
    <property type="entry name" value="EB"/>
    <property type="match status" value="2"/>
</dbReference>
<feature type="domain" description="EB" evidence="2">
    <location>
        <begin position="54"/>
        <end position="108"/>
    </location>
</feature>
<evidence type="ECO:0000256" key="1">
    <source>
        <dbReference type="SAM" id="SignalP"/>
    </source>
</evidence>
<name>A0A9W2ZDE4_BIOGL</name>
<dbReference type="Proteomes" id="UP001165740">
    <property type="component" value="Chromosome 18"/>
</dbReference>
<dbReference type="RefSeq" id="XP_055872983.1">
    <property type="nucleotide sequence ID" value="XM_056017008.1"/>
</dbReference>
<feature type="signal peptide" evidence="1">
    <location>
        <begin position="1"/>
        <end position="23"/>
    </location>
</feature>
<organism evidence="3 4">
    <name type="scientific">Biomphalaria glabrata</name>
    <name type="common">Bloodfluke planorb</name>
    <name type="synonym">Freshwater snail</name>
    <dbReference type="NCBI Taxonomy" id="6526"/>
    <lineage>
        <taxon>Eukaryota</taxon>
        <taxon>Metazoa</taxon>
        <taxon>Spiralia</taxon>
        <taxon>Lophotrochozoa</taxon>
        <taxon>Mollusca</taxon>
        <taxon>Gastropoda</taxon>
        <taxon>Heterobranchia</taxon>
        <taxon>Euthyneura</taxon>
        <taxon>Panpulmonata</taxon>
        <taxon>Hygrophila</taxon>
        <taxon>Lymnaeoidea</taxon>
        <taxon>Planorbidae</taxon>
        <taxon>Biomphalaria</taxon>
    </lineage>
</organism>
<keyword evidence="4" id="KW-0640">Prion</keyword>
<dbReference type="OrthoDB" id="6041452at2759"/>
<evidence type="ECO:0000313" key="3">
    <source>
        <dbReference type="Proteomes" id="UP001165740"/>
    </source>
</evidence>
<dbReference type="GeneID" id="129923919"/>
<feature type="chain" id="PRO_5040887993" evidence="1">
    <location>
        <begin position="24"/>
        <end position="190"/>
    </location>
</feature>
<dbReference type="AlphaFoldDB" id="A0A9W2ZDE4"/>
<keyword evidence="4" id="KW-0034">Amyloid</keyword>
<gene>
    <name evidence="4" type="primary">LOC129923919</name>
</gene>
<reference evidence="4" key="1">
    <citation type="submission" date="2025-08" db="UniProtKB">
        <authorList>
            <consortium name="RefSeq"/>
        </authorList>
    </citation>
    <scope>IDENTIFICATION</scope>
</reference>
<dbReference type="OMA" id="CGPNYYN"/>
<keyword evidence="3" id="KW-1185">Reference proteome</keyword>
<evidence type="ECO:0000259" key="2">
    <source>
        <dbReference type="Pfam" id="PF01683"/>
    </source>
</evidence>